<evidence type="ECO:0000256" key="9">
    <source>
        <dbReference type="RuleBase" id="RU366046"/>
    </source>
</evidence>
<dbReference type="GO" id="GO:0005829">
    <property type="term" value="C:cytosol"/>
    <property type="evidence" value="ECO:0007669"/>
    <property type="project" value="TreeGrafter"/>
</dbReference>
<dbReference type="InterPro" id="IPR016040">
    <property type="entry name" value="NAD(P)-bd_dom"/>
</dbReference>
<evidence type="ECO:0000256" key="3">
    <source>
        <dbReference type="ARBA" id="ARBA00001911"/>
    </source>
</evidence>
<proteinExistence type="inferred from homology"/>
<dbReference type="EMBL" id="CAXKWB010026890">
    <property type="protein sequence ID" value="CAL4130844.1"/>
    <property type="molecule type" value="Genomic_DNA"/>
</dbReference>
<dbReference type="InterPro" id="IPR036291">
    <property type="entry name" value="NAD(P)-bd_dom_sf"/>
</dbReference>
<dbReference type="InterPro" id="IPR005886">
    <property type="entry name" value="UDP_G4E"/>
</dbReference>
<dbReference type="Gene3D" id="3.40.50.720">
    <property type="entry name" value="NAD(P)-binding Rossmann-like Domain"/>
    <property type="match status" value="1"/>
</dbReference>
<dbReference type="Pfam" id="PF16363">
    <property type="entry name" value="GDP_Man_Dehyd"/>
    <property type="match status" value="1"/>
</dbReference>
<reference evidence="11 12" key="1">
    <citation type="submission" date="2024-05" db="EMBL/GenBank/DDBJ databases">
        <authorList>
            <person name="Wallberg A."/>
        </authorList>
    </citation>
    <scope>NUCLEOTIDE SEQUENCE [LARGE SCALE GENOMIC DNA]</scope>
</reference>
<dbReference type="PANTHER" id="PTHR43725:SF47">
    <property type="entry name" value="UDP-GLUCOSE 4-EPIMERASE"/>
    <property type="match status" value="1"/>
</dbReference>
<comment type="cofactor">
    <cofactor evidence="3 9">
        <name>NAD(+)</name>
        <dbReference type="ChEBI" id="CHEBI:57540"/>
    </cofactor>
</comment>
<keyword evidence="12" id="KW-1185">Reference proteome</keyword>
<dbReference type="CDD" id="cd05247">
    <property type="entry name" value="UDP_G4E_1_SDR_e"/>
    <property type="match status" value="1"/>
</dbReference>
<dbReference type="EC" id="5.1.3.2" evidence="9"/>
<dbReference type="NCBIfam" id="TIGR01179">
    <property type="entry name" value="galE"/>
    <property type="match status" value="1"/>
</dbReference>
<evidence type="ECO:0000256" key="6">
    <source>
        <dbReference type="ARBA" id="ARBA00023027"/>
    </source>
</evidence>
<dbReference type="GO" id="GO:0033499">
    <property type="term" value="P:galactose catabolic process via UDP-galactose, Leloir pathway"/>
    <property type="evidence" value="ECO:0007669"/>
    <property type="project" value="TreeGrafter"/>
</dbReference>
<dbReference type="GO" id="GO:0003978">
    <property type="term" value="F:UDP-glucose 4-epimerase activity"/>
    <property type="evidence" value="ECO:0007669"/>
    <property type="project" value="UniProtKB-UniRule"/>
</dbReference>
<comment type="pathway">
    <text evidence="5 9">Carbohydrate metabolism; galactose metabolism.</text>
</comment>
<evidence type="ECO:0000256" key="5">
    <source>
        <dbReference type="ARBA" id="ARBA00004947"/>
    </source>
</evidence>
<evidence type="ECO:0000256" key="4">
    <source>
        <dbReference type="ARBA" id="ARBA00002760"/>
    </source>
</evidence>
<gene>
    <name evidence="11" type="ORF">MNOR_LOCUS26645</name>
</gene>
<dbReference type="SUPFAM" id="SSF51735">
    <property type="entry name" value="NAD(P)-binding Rossmann-fold domains"/>
    <property type="match status" value="1"/>
</dbReference>
<evidence type="ECO:0000313" key="11">
    <source>
        <dbReference type="EMBL" id="CAL4130844.1"/>
    </source>
</evidence>
<dbReference type="GO" id="GO:0003974">
    <property type="term" value="F:UDP-N-acetylglucosamine 4-epimerase activity"/>
    <property type="evidence" value="ECO:0007669"/>
    <property type="project" value="UniProtKB-EC"/>
</dbReference>
<dbReference type="Gene3D" id="3.90.25.10">
    <property type="entry name" value="UDP-galactose 4-epimerase, domain 1"/>
    <property type="match status" value="1"/>
</dbReference>
<evidence type="ECO:0000259" key="10">
    <source>
        <dbReference type="Pfam" id="PF16363"/>
    </source>
</evidence>
<name>A0AAV2RL76_MEGNR</name>
<protein>
    <recommendedName>
        <fullName evidence="9">UDP-glucose 4-epimerase</fullName>
        <ecNumber evidence="9">5.1.3.2</ecNumber>
    </recommendedName>
</protein>
<dbReference type="Proteomes" id="UP001497623">
    <property type="component" value="Unassembled WGS sequence"/>
</dbReference>
<keyword evidence="7" id="KW-0299">Galactose metabolism</keyword>
<comment type="similarity">
    <text evidence="9">Belongs to the NAD(P)-dependent epimerase/dehydratase family.</text>
</comment>
<accession>A0AAV2RL76</accession>
<evidence type="ECO:0000256" key="7">
    <source>
        <dbReference type="ARBA" id="ARBA00023144"/>
    </source>
</evidence>
<dbReference type="AlphaFoldDB" id="A0AAV2RL76"/>
<feature type="non-terminal residue" evidence="11">
    <location>
        <position position="357"/>
    </location>
</feature>
<comment type="caution">
    <text evidence="11">The sequence shown here is derived from an EMBL/GenBank/DDBJ whole genome shotgun (WGS) entry which is preliminary data.</text>
</comment>
<dbReference type="PANTHER" id="PTHR43725">
    <property type="entry name" value="UDP-GLUCOSE 4-EPIMERASE"/>
    <property type="match status" value="1"/>
</dbReference>
<evidence type="ECO:0000313" key="12">
    <source>
        <dbReference type="Proteomes" id="UP001497623"/>
    </source>
</evidence>
<keyword evidence="9" id="KW-0119">Carbohydrate metabolism</keyword>
<dbReference type="NCBIfam" id="NF007956">
    <property type="entry name" value="PRK10675.1"/>
    <property type="match status" value="1"/>
</dbReference>
<feature type="domain" description="NAD(P)-binding" evidence="10">
    <location>
        <begin position="14"/>
        <end position="344"/>
    </location>
</feature>
<evidence type="ECO:0000256" key="1">
    <source>
        <dbReference type="ARBA" id="ARBA00000014"/>
    </source>
</evidence>
<comment type="function">
    <text evidence="4">Catalyzes two distinct but analogous reactions: the reversible epimerization of UDP-glucose to UDP-galactose and the reversible epimerization of UDP-N-acetylglucosamine to UDP-N-acetylgalactosamine. The reaction with UDP-Gal plays a critical role in the Leloir pathway of galactose catabolism in which galactose is converted to the glycolytic intermediate glucose 6-phosphate. It contributes to the catabolism of dietary galactose and enables the endogenous biosynthesis of both UDP-Gal and UDP-GalNAc when exogenous sources are limited. Both UDP-sugar interconversions are important in the synthesis of glycoproteins and glycolipids.</text>
</comment>
<comment type="catalytic activity">
    <reaction evidence="2 9">
        <text>UDP-alpha-D-glucose = UDP-alpha-D-galactose</text>
        <dbReference type="Rhea" id="RHEA:22168"/>
        <dbReference type="ChEBI" id="CHEBI:58885"/>
        <dbReference type="ChEBI" id="CHEBI:66914"/>
        <dbReference type="EC" id="5.1.3.2"/>
    </reaction>
</comment>
<keyword evidence="6 9" id="KW-0520">NAD</keyword>
<comment type="subunit">
    <text evidence="9">Homodimer.</text>
</comment>
<keyword evidence="8 9" id="KW-0413">Isomerase</keyword>
<evidence type="ECO:0000256" key="2">
    <source>
        <dbReference type="ARBA" id="ARBA00000083"/>
    </source>
</evidence>
<comment type="catalytic activity">
    <reaction evidence="1">
        <text>UDP-N-acetyl-alpha-D-glucosamine = UDP-N-acetyl-alpha-D-galactosamine</text>
        <dbReference type="Rhea" id="RHEA:20517"/>
        <dbReference type="ChEBI" id="CHEBI:57705"/>
        <dbReference type="ChEBI" id="CHEBI:67138"/>
        <dbReference type="EC" id="5.1.3.7"/>
    </reaction>
</comment>
<sequence>MVHEGTEMSPLVVLIMGGAGFVGSHTVVELLEAGHTAVVLDSCVNAAEGVGGALPPALERVQKITGKKVTFHQVSMLDQQALAKIFSQYKVDLVIHFAALKAVGESVSQPLSYYSNNITGTITLLEVMNSAGVKNIIFSSSATVYGAPQYIPIDEAHPTGPGITNPYGQTKNMCEQIMKDLAHADKDWRVVLLRYFNPVGAHKSGTIGEDPKGIPNNLMPYIAQVAVGKREKLSVFGGDYDTPDGTGVRDYIHVVDLAKGHVAAIKKLLSEGFSGAKPYNLGTGDGVSVIDMVKAFSKASGKEIPYEIVGRRAGDVATVVATCKLAKDDLGWEATMGLHEMCVDTWRWQSSNPQGFI</sequence>
<evidence type="ECO:0000256" key="8">
    <source>
        <dbReference type="ARBA" id="ARBA00023235"/>
    </source>
</evidence>
<organism evidence="11 12">
    <name type="scientific">Meganyctiphanes norvegica</name>
    <name type="common">Northern krill</name>
    <name type="synonym">Thysanopoda norvegica</name>
    <dbReference type="NCBI Taxonomy" id="48144"/>
    <lineage>
        <taxon>Eukaryota</taxon>
        <taxon>Metazoa</taxon>
        <taxon>Ecdysozoa</taxon>
        <taxon>Arthropoda</taxon>
        <taxon>Crustacea</taxon>
        <taxon>Multicrustacea</taxon>
        <taxon>Malacostraca</taxon>
        <taxon>Eumalacostraca</taxon>
        <taxon>Eucarida</taxon>
        <taxon>Euphausiacea</taxon>
        <taxon>Euphausiidae</taxon>
        <taxon>Meganyctiphanes</taxon>
    </lineage>
</organism>